<accession>A0ABR1JT40</accession>
<evidence type="ECO:0000313" key="1">
    <source>
        <dbReference type="EMBL" id="KAK7466506.1"/>
    </source>
</evidence>
<protein>
    <submittedName>
        <fullName evidence="1">Uncharacterized protein</fullName>
    </submittedName>
</protein>
<sequence length="64" mass="6870">MITQKLIKSKATVSDSEESVIIIGGYTGTMDVEMGEAGLKASVHAPKDKKSEKFKSISLKSSRP</sequence>
<name>A0ABR1JT40_9AGAR</name>
<gene>
    <name evidence="1" type="ORF">VKT23_005229</name>
</gene>
<dbReference type="Proteomes" id="UP001498398">
    <property type="component" value="Unassembled WGS sequence"/>
</dbReference>
<reference evidence="1 2" key="1">
    <citation type="submission" date="2024-01" db="EMBL/GenBank/DDBJ databases">
        <title>A draft genome for the cacao thread blight pathogen Marasmiellus scandens.</title>
        <authorList>
            <person name="Baruah I.K."/>
            <person name="Leung J."/>
            <person name="Bukari Y."/>
            <person name="Amoako-Attah I."/>
            <person name="Meinhardt L.W."/>
            <person name="Bailey B.A."/>
            <person name="Cohen S.P."/>
        </authorList>
    </citation>
    <scope>NUCLEOTIDE SEQUENCE [LARGE SCALE GENOMIC DNA]</scope>
    <source>
        <strain evidence="1 2">GH-19</strain>
    </source>
</reference>
<organism evidence="1 2">
    <name type="scientific">Marasmiellus scandens</name>
    <dbReference type="NCBI Taxonomy" id="2682957"/>
    <lineage>
        <taxon>Eukaryota</taxon>
        <taxon>Fungi</taxon>
        <taxon>Dikarya</taxon>
        <taxon>Basidiomycota</taxon>
        <taxon>Agaricomycotina</taxon>
        <taxon>Agaricomycetes</taxon>
        <taxon>Agaricomycetidae</taxon>
        <taxon>Agaricales</taxon>
        <taxon>Marasmiineae</taxon>
        <taxon>Omphalotaceae</taxon>
        <taxon>Marasmiellus</taxon>
    </lineage>
</organism>
<proteinExistence type="predicted"/>
<evidence type="ECO:0000313" key="2">
    <source>
        <dbReference type="Proteomes" id="UP001498398"/>
    </source>
</evidence>
<keyword evidence="2" id="KW-1185">Reference proteome</keyword>
<comment type="caution">
    <text evidence="1">The sequence shown here is derived from an EMBL/GenBank/DDBJ whole genome shotgun (WGS) entry which is preliminary data.</text>
</comment>
<dbReference type="EMBL" id="JBANRG010000005">
    <property type="protein sequence ID" value="KAK7466506.1"/>
    <property type="molecule type" value="Genomic_DNA"/>
</dbReference>